<keyword evidence="1" id="KW-1133">Transmembrane helix</keyword>
<organism evidence="2 3">
    <name type="scientific">Zizania palustris</name>
    <name type="common">Northern wild rice</name>
    <dbReference type="NCBI Taxonomy" id="103762"/>
    <lineage>
        <taxon>Eukaryota</taxon>
        <taxon>Viridiplantae</taxon>
        <taxon>Streptophyta</taxon>
        <taxon>Embryophyta</taxon>
        <taxon>Tracheophyta</taxon>
        <taxon>Spermatophyta</taxon>
        <taxon>Magnoliopsida</taxon>
        <taxon>Liliopsida</taxon>
        <taxon>Poales</taxon>
        <taxon>Poaceae</taxon>
        <taxon>BOP clade</taxon>
        <taxon>Oryzoideae</taxon>
        <taxon>Oryzeae</taxon>
        <taxon>Zizaniinae</taxon>
        <taxon>Zizania</taxon>
    </lineage>
</organism>
<keyword evidence="1" id="KW-0812">Transmembrane</keyword>
<name>A0A8J5T7D6_ZIZPA</name>
<evidence type="ECO:0000313" key="2">
    <source>
        <dbReference type="EMBL" id="KAG8076960.1"/>
    </source>
</evidence>
<reference evidence="2" key="1">
    <citation type="journal article" date="2021" name="bioRxiv">
        <title>Whole Genome Assembly and Annotation of Northern Wild Rice, Zizania palustris L., Supports a Whole Genome Duplication in the Zizania Genus.</title>
        <authorList>
            <person name="Haas M."/>
            <person name="Kono T."/>
            <person name="Macchietto M."/>
            <person name="Millas R."/>
            <person name="McGilp L."/>
            <person name="Shao M."/>
            <person name="Duquette J."/>
            <person name="Hirsch C.N."/>
            <person name="Kimball J."/>
        </authorList>
    </citation>
    <scope>NUCLEOTIDE SEQUENCE</scope>
    <source>
        <tissue evidence="2">Fresh leaf tissue</tissue>
    </source>
</reference>
<dbReference type="AlphaFoldDB" id="A0A8J5T7D6"/>
<feature type="transmembrane region" description="Helical" evidence="1">
    <location>
        <begin position="15"/>
        <end position="34"/>
    </location>
</feature>
<dbReference type="Proteomes" id="UP000729402">
    <property type="component" value="Unassembled WGS sequence"/>
</dbReference>
<reference evidence="2" key="2">
    <citation type="submission" date="2021-02" db="EMBL/GenBank/DDBJ databases">
        <authorList>
            <person name="Kimball J.A."/>
            <person name="Haas M.W."/>
            <person name="Macchietto M."/>
            <person name="Kono T."/>
            <person name="Duquette J."/>
            <person name="Shao M."/>
        </authorList>
    </citation>
    <scope>NUCLEOTIDE SEQUENCE</scope>
    <source>
        <tissue evidence="2">Fresh leaf tissue</tissue>
    </source>
</reference>
<comment type="caution">
    <text evidence="2">The sequence shown here is derived from an EMBL/GenBank/DDBJ whole genome shotgun (WGS) entry which is preliminary data.</text>
</comment>
<dbReference type="EMBL" id="JAAALK010000283">
    <property type="protein sequence ID" value="KAG8076960.1"/>
    <property type="molecule type" value="Genomic_DNA"/>
</dbReference>
<protein>
    <submittedName>
        <fullName evidence="2">Uncharacterized protein</fullName>
    </submittedName>
</protein>
<gene>
    <name evidence="2" type="ORF">GUJ93_ZPchr0006g42537</name>
</gene>
<evidence type="ECO:0000256" key="1">
    <source>
        <dbReference type="SAM" id="Phobius"/>
    </source>
</evidence>
<accession>A0A8J5T7D6</accession>
<keyword evidence="1" id="KW-0472">Membrane</keyword>
<proteinExistence type="predicted"/>
<sequence length="172" mass="18113">MAAIESSSLCLPWEILLVAAVVVATDVAAVTLLFKGSGDHGEKGQLVRAQLDLLDIDLGGWYSYNAQSAVDYAWELAQAVAVASRKDDSLLSLHLLQQNEATIQNEVVAASPGNPRRRGALSLTPPGRVPPQSLHVLRRTRSATTQCSAPQSTRRGVPLCAALAASPCNSSG</sequence>
<keyword evidence="3" id="KW-1185">Reference proteome</keyword>
<evidence type="ECO:0000313" key="3">
    <source>
        <dbReference type="Proteomes" id="UP000729402"/>
    </source>
</evidence>